<evidence type="ECO:0000313" key="3">
    <source>
        <dbReference type="EMBL" id="CEN36935.1"/>
    </source>
</evidence>
<dbReference type="InterPro" id="IPR013759">
    <property type="entry name" value="Topo_IIA_B_C"/>
</dbReference>
<dbReference type="Gene3D" id="3.40.50.670">
    <property type="match status" value="1"/>
</dbReference>
<organism evidence="3 4">
    <name type="scientific">Capnocytophaga canimorsus</name>
    <dbReference type="NCBI Taxonomy" id="28188"/>
    <lineage>
        <taxon>Bacteria</taxon>
        <taxon>Pseudomonadati</taxon>
        <taxon>Bacteroidota</taxon>
        <taxon>Flavobacteriia</taxon>
        <taxon>Flavobacteriales</taxon>
        <taxon>Flavobacteriaceae</taxon>
        <taxon>Capnocytophaga</taxon>
    </lineage>
</organism>
<dbReference type="EMBL" id="CDOE01000065">
    <property type="protein sequence ID" value="CEN36935.1"/>
    <property type="molecule type" value="Genomic_DNA"/>
</dbReference>
<keyword evidence="2" id="KW-0413">Isomerase</keyword>
<gene>
    <name evidence="3" type="ORF">CCAN12_680030</name>
</gene>
<protein>
    <submittedName>
        <fullName evidence="3">Uncharacterized protein</fullName>
    </submittedName>
</protein>
<dbReference type="GO" id="GO:0005524">
    <property type="term" value="F:ATP binding"/>
    <property type="evidence" value="ECO:0007669"/>
    <property type="project" value="InterPro"/>
</dbReference>
<dbReference type="GO" id="GO:0003918">
    <property type="term" value="F:DNA topoisomerase type II (double strand cut, ATP-hydrolyzing) activity"/>
    <property type="evidence" value="ECO:0007669"/>
    <property type="project" value="UniProtKB-EC"/>
</dbReference>
<sequence>MNTQAVFSLKGKPLNTYGMTKKIVYENEEFNLFTSGTKH</sequence>
<dbReference type="AlphaFoldDB" id="A0A0B7HC94"/>
<evidence type="ECO:0000313" key="4">
    <source>
        <dbReference type="Proteomes" id="UP000044026"/>
    </source>
</evidence>
<dbReference type="SUPFAM" id="SSF56719">
    <property type="entry name" value="Type II DNA topoisomerase"/>
    <property type="match status" value="1"/>
</dbReference>
<name>A0A0B7HC94_9FLAO</name>
<proteinExistence type="predicted"/>
<dbReference type="GO" id="GO:0003677">
    <property type="term" value="F:DNA binding"/>
    <property type="evidence" value="ECO:0007669"/>
    <property type="project" value="InterPro"/>
</dbReference>
<comment type="catalytic activity">
    <reaction evidence="1">
        <text>ATP-dependent breakage, passage and rejoining of double-stranded DNA.</text>
        <dbReference type="EC" id="5.6.2.2"/>
    </reaction>
</comment>
<keyword evidence="2" id="KW-0799">Topoisomerase</keyword>
<dbReference type="InterPro" id="IPR013760">
    <property type="entry name" value="Topo_IIA-like_dom_sf"/>
</dbReference>
<evidence type="ECO:0000256" key="1">
    <source>
        <dbReference type="ARBA" id="ARBA00000185"/>
    </source>
</evidence>
<reference evidence="3 4" key="1">
    <citation type="submission" date="2015-01" db="EMBL/GenBank/DDBJ databases">
        <authorList>
            <person name="Xiang T."/>
            <person name="Song Y."/>
            <person name="Huang L."/>
            <person name="Wang B."/>
            <person name="Wu P."/>
        </authorList>
    </citation>
    <scope>NUCLEOTIDE SEQUENCE [LARGE SCALE GENOMIC DNA]</scope>
    <source>
        <strain evidence="3 4">Cc12</strain>
    </source>
</reference>
<dbReference type="Proteomes" id="UP000044026">
    <property type="component" value="Unassembled WGS sequence"/>
</dbReference>
<accession>A0A0B7HC94</accession>
<dbReference type="GO" id="GO:0006265">
    <property type="term" value="P:DNA topological change"/>
    <property type="evidence" value="ECO:0007669"/>
    <property type="project" value="InterPro"/>
</dbReference>
<evidence type="ECO:0000256" key="2">
    <source>
        <dbReference type="ARBA" id="ARBA00023029"/>
    </source>
</evidence>